<gene>
    <name evidence="2" type="ORF">M2319_000196</name>
</gene>
<accession>A0ABT3H669</accession>
<dbReference type="InterPro" id="IPR007820">
    <property type="entry name" value="AbrB_fam"/>
</dbReference>
<dbReference type="InterPro" id="IPR017516">
    <property type="entry name" value="AbrB_dup"/>
</dbReference>
<proteinExistence type="predicted"/>
<feature type="transmembrane region" description="Helical" evidence="1">
    <location>
        <begin position="60"/>
        <end position="80"/>
    </location>
</feature>
<dbReference type="Pfam" id="PF05145">
    <property type="entry name" value="AbrB"/>
    <property type="match status" value="1"/>
</dbReference>
<dbReference type="PANTHER" id="PTHR38457:SF1">
    <property type="entry name" value="REGULATOR ABRB-RELATED"/>
    <property type="match status" value="1"/>
</dbReference>
<reference evidence="3" key="1">
    <citation type="submission" date="2023-07" db="EMBL/GenBank/DDBJ databases">
        <title>Genome sequencing of Purple Non-Sulfur Bacteria from various extreme environments.</title>
        <authorList>
            <person name="Mayer M."/>
        </authorList>
    </citation>
    <scope>NUCLEOTIDE SEQUENCE [LARGE SCALE GENOMIC DNA]</scope>
    <source>
        <strain evidence="3">DSM 17935</strain>
    </source>
</reference>
<keyword evidence="1" id="KW-0472">Membrane</keyword>
<feature type="transmembrane region" description="Helical" evidence="1">
    <location>
        <begin position="150"/>
        <end position="168"/>
    </location>
</feature>
<evidence type="ECO:0000313" key="2">
    <source>
        <dbReference type="EMBL" id="MCW2305880.1"/>
    </source>
</evidence>
<dbReference type="PIRSF" id="PIRSF038991">
    <property type="entry name" value="Protein_AbrB"/>
    <property type="match status" value="1"/>
</dbReference>
<feature type="transmembrane region" description="Helical" evidence="1">
    <location>
        <begin position="86"/>
        <end position="108"/>
    </location>
</feature>
<sequence>MTASFRALALQWAGLGVLSAAVIAVLKAVHMPGAVILGAIVAAVAVALAGAELELPKASFLAAQALMGAMLAGMIEASIFRDIADYWVALGLALATMLAAAVLVGWLVERSGRLPPGTGTWGALPGAAPAMILMAGEFGGDMRFVAVMQYLRVLVVVLIASLVTQALFRMVDPGAVVATAKAAAPSLAGFGGTIGVAVVGAVIGVFSRVPAGAIIGPLLIGGAVNIWAPAALHFPGWLAWAIFIAIGWTIGLKFRRQMFRALVASLPVMLVSILSLVLLSAISAWLLVLFADRDPVTAFLATSPGGLDTVAILALESRADVAFVLTLQTLRLFATVLVGTVIARILTNKRKTA</sequence>
<feature type="transmembrane region" description="Helical" evidence="1">
    <location>
        <begin position="321"/>
        <end position="346"/>
    </location>
</feature>
<feature type="transmembrane region" description="Helical" evidence="1">
    <location>
        <begin position="213"/>
        <end position="231"/>
    </location>
</feature>
<feature type="transmembrane region" description="Helical" evidence="1">
    <location>
        <begin position="237"/>
        <end position="254"/>
    </location>
</feature>
<feature type="transmembrane region" description="Helical" evidence="1">
    <location>
        <begin position="34"/>
        <end position="53"/>
    </location>
</feature>
<protein>
    <submittedName>
        <fullName evidence="2">Membrane AbrB-like protein</fullName>
    </submittedName>
</protein>
<keyword evidence="1" id="KW-1133">Transmembrane helix</keyword>
<comment type="caution">
    <text evidence="2">The sequence shown here is derived from an EMBL/GenBank/DDBJ whole genome shotgun (WGS) entry which is preliminary data.</text>
</comment>
<feature type="transmembrane region" description="Helical" evidence="1">
    <location>
        <begin position="188"/>
        <end position="206"/>
    </location>
</feature>
<evidence type="ECO:0000256" key="1">
    <source>
        <dbReference type="SAM" id="Phobius"/>
    </source>
</evidence>
<keyword evidence="1" id="KW-0812">Transmembrane</keyword>
<dbReference type="NCBIfam" id="TIGR03082">
    <property type="entry name" value="Gneg_AbrB_dup"/>
    <property type="match status" value="2"/>
</dbReference>
<dbReference type="Proteomes" id="UP001209755">
    <property type="component" value="Unassembled WGS sequence"/>
</dbReference>
<dbReference type="EMBL" id="JAOQNS010000001">
    <property type="protein sequence ID" value="MCW2305880.1"/>
    <property type="molecule type" value="Genomic_DNA"/>
</dbReference>
<dbReference type="RefSeq" id="WP_264599561.1">
    <property type="nucleotide sequence ID" value="NZ_JAOQNS010000001.1"/>
</dbReference>
<name>A0ABT3H669_9HYPH</name>
<organism evidence="2 3">
    <name type="scientific">Rhodobium gokarnense</name>
    <dbReference type="NCBI Taxonomy" id="364296"/>
    <lineage>
        <taxon>Bacteria</taxon>
        <taxon>Pseudomonadati</taxon>
        <taxon>Pseudomonadota</taxon>
        <taxon>Alphaproteobacteria</taxon>
        <taxon>Hyphomicrobiales</taxon>
        <taxon>Rhodobiaceae</taxon>
        <taxon>Rhodobium</taxon>
    </lineage>
</organism>
<evidence type="ECO:0000313" key="3">
    <source>
        <dbReference type="Proteomes" id="UP001209755"/>
    </source>
</evidence>
<feature type="transmembrane region" description="Helical" evidence="1">
    <location>
        <begin position="266"/>
        <end position="291"/>
    </location>
</feature>
<keyword evidence="3" id="KW-1185">Reference proteome</keyword>
<dbReference type="PANTHER" id="PTHR38457">
    <property type="entry name" value="REGULATOR ABRB-RELATED"/>
    <property type="match status" value="1"/>
</dbReference>